<dbReference type="RefSeq" id="WP_086382286.1">
    <property type="nucleotide sequence ID" value="NZ_NBTY01000113.1"/>
</dbReference>
<name>A0A242MM15_CABSO</name>
<dbReference type="AlphaFoldDB" id="A0A242MM15"/>
<dbReference type="InterPro" id="IPR010260">
    <property type="entry name" value="AlpA"/>
</dbReference>
<dbReference type="SUPFAM" id="SSF46955">
    <property type="entry name" value="Putative DNA-binding domain"/>
    <property type="match status" value="1"/>
</dbReference>
<protein>
    <submittedName>
        <fullName evidence="1">Putative prophage regulatory protein</fullName>
    </submittedName>
</protein>
<gene>
    <name evidence="1" type="ORF">PAMC26510_21300</name>
</gene>
<dbReference type="Pfam" id="PF05930">
    <property type="entry name" value="Phage_AlpA"/>
    <property type="match status" value="1"/>
</dbReference>
<comment type="caution">
    <text evidence="1">The sequence shown here is derived from an EMBL/GenBank/DDBJ whole genome shotgun (WGS) entry which is preliminary data.</text>
</comment>
<dbReference type="Proteomes" id="UP000194546">
    <property type="component" value="Unassembled WGS sequence"/>
</dbReference>
<organism evidence="1 2">
    <name type="scientific">Caballeronia sordidicola</name>
    <name type="common">Burkholderia sordidicola</name>
    <dbReference type="NCBI Taxonomy" id="196367"/>
    <lineage>
        <taxon>Bacteria</taxon>
        <taxon>Pseudomonadati</taxon>
        <taxon>Pseudomonadota</taxon>
        <taxon>Betaproteobacteria</taxon>
        <taxon>Burkholderiales</taxon>
        <taxon>Burkholderiaceae</taxon>
        <taxon>Caballeronia</taxon>
    </lineage>
</organism>
<dbReference type="Gene3D" id="1.10.238.160">
    <property type="match status" value="1"/>
</dbReference>
<accession>A0A242MM15</accession>
<dbReference type="InterPro" id="IPR009061">
    <property type="entry name" value="DNA-bd_dom_put_sf"/>
</dbReference>
<dbReference type="EMBL" id="NBTY01000113">
    <property type="protein sequence ID" value="OTP72365.1"/>
    <property type="molecule type" value="Genomic_DNA"/>
</dbReference>
<reference evidence="1 2" key="1">
    <citation type="submission" date="2017-03" db="EMBL/GenBank/DDBJ databases">
        <title>Genome analysis of strain PAMC 26510.</title>
        <authorList>
            <person name="Oh H.-M."/>
            <person name="Yang J.-A."/>
        </authorList>
    </citation>
    <scope>NUCLEOTIDE SEQUENCE [LARGE SCALE GENOMIC DNA]</scope>
    <source>
        <strain evidence="1 2">PAMC 26510</strain>
    </source>
</reference>
<dbReference type="PANTHER" id="PTHR36154:SF1">
    <property type="entry name" value="DNA-BINDING TRANSCRIPTIONAL ACTIVATOR ALPA"/>
    <property type="match status" value="1"/>
</dbReference>
<evidence type="ECO:0000313" key="1">
    <source>
        <dbReference type="EMBL" id="OTP72365.1"/>
    </source>
</evidence>
<evidence type="ECO:0000313" key="2">
    <source>
        <dbReference type="Proteomes" id="UP000194546"/>
    </source>
</evidence>
<proteinExistence type="predicted"/>
<sequence>MSSIGIESKETKRIVRMREVLSRTGLSRTTIYEMIKSGSFNAPIPLGSRAVGWLESDVNKWIDDRTASRRAA</sequence>
<dbReference type="PANTHER" id="PTHR36154">
    <property type="entry name" value="DNA-BINDING TRANSCRIPTIONAL ACTIVATOR ALPA"/>
    <property type="match status" value="1"/>
</dbReference>
<dbReference type="InterPro" id="IPR052931">
    <property type="entry name" value="Prophage_regulatory_activator"/>
</dbReference>